<dbReference type="PANTHER" id="PTHR21666">
    <property type="entry name" value="PEPTIDASE-RELATED"/>
    <property type="match status" value="1"/>
</dbReference>
<proteinExistence type="predicted"/>
<dbReference type="InterPro" id="IPR011055">
    <property type="entry name" value="Dup_hybrid_motif"/>
</dbReference>
<name>A0A0G0UL40_9BACT</name>
<dbReference type="Gene3D" id="2.70.70.10">
    <property type="entry name" value="Glucose Permease (Domain IIA)"/>
    <property type="match status" value="1"/>
</dbReference>
<dbReference type="GO" id="GO:0004222">
    <property type="term" value="F:metalloendopeptidase activity"/>
    <property type="evidence" value="ECO:0007669"/>
    <property type="project" value="TreeGrafter"/>
</dbReference>
<gene>
    <name evidence="2" type="ORF">UT84_C0004G0025</name>
</gene>
<evidence type="ECO:0000313" key="2">
    <source>
        <dbReference type="EMBL" id="KKR50962.1"/>
    </source>
</evidence>
<dbReference type="PANTHER" id="PTHR21666:SF270">
    <property type="entry name" value="MUREIN HYDROLASE ACTIVATOR ENVC"/>
    <property type="match status" value="1"/>
</dbReference>
<dbReference type="CDD" id="cd12797">
    <property type="entry name" value="M23_peptidase"/>
    <property type="match status" value="1"/>
</dbReference>
<protein>
    <submittedName>
        <fullName evidence="2">Cell wall endopeptidase, family M23/M37</fullName>
    </submittedName>
</protein>
<dbReference type="InterPro" id="IPR050570">
    <property type="entry name" value="Cell_wall_metabolism_enzyme"/>
</dbReference>
<dbReference type="Proteomes" id="UP000034531">
    <property type="component" value="Unassembled WGS sequence"/>
</dbReference>
<dbReference type="SUPFAM" id="SSF51261">
    <property type="entry name" value="Duplicated hybrid motif"/>
    <property type="match status" value="1"/>
</dbReference>
<feature type="domain" description="M23ase beta-sheet core" evidence="1">
    <location>
        <begin position="152"/>
        <end position="247"/>
    </location>
</feature>
<evidence type="ECO:0000313" key="3">
    <source>
        <dbReference type="Proteomes" id="UP000034531"/>
    </source>
</evidence>
<organism evidence="2 3">
    <name type="scientific">Candidatus Curtissbacteria bacterium GW2011_GWA1_40_16</name>
    <dbReference type="NCBI Taxonomy" id="1618405"/>
    <lineage>
        <taxon>Bacteria</taxon>
        <taxon>Candidatus Curtissiibacteriota</taxon>
    </lineage>
</organism>
<sequence>MKTLKFVKKALERRTSEAKRSLKRGFKFVVFKNKYSRIARKYSRMEAHKALKHGFRHIQTQITIRPRIRLFSKLTLALIVSLFLTSQGASYFKAKEPEIKVNGQAILVAKTNDDAKTAEETELQASISSKRSPFNFRLPVENGLISQGFSSYHRADDIAAPFGSPIFPLGGGKVEYVGFMPDGHGKTIVIDHGDGLKSLYAHMSRMDVGAGDVISETTKIGNVGLTGHTTGPHVHIEVFDNGIMINPSSVLPD</sequence>
<dbReference type="Pfam" id="PF01551">
    <property type="entry name" value="Peptidase_M23"/>
    <property type="match status" value="1"/>
</dbReference>
<accession>A0A0G0UL40</accession>
<comment type="caution">
    <text evidence="2">The sequence shown here is derived from an EMBL/GenBank/DDBJ whole genome shotgun (WGS) entry which is preliminary data.</text>
</comment>
<dbReference type="EMBL" id="LBYI01000004">
    <property type="protein sequence ID" value="KKR50962.1"/>
    <property type="molecule type" value="Genomic_DNA"/>
</dbReference>
<reference evidence="2 3" key="1">
    <citation type="journal article" date="2015" name="Nature">
        <title>rRNA introns, odd ribosomes, and small enigmatic genomes across a large radiation of phyla.</title>
        <authorList>
            <person name="Brown C.T."/>
            <person name="Hug L.A."/>
            <person name="Thomas B.C."/>
            <person name="Sharon I."/>
            <person name="Castelle C.J."/>
            <person name="Singh A."/>
            <person name="Wilkins M.J."/>
            <person name="Williams K.H."/>
            <person name="Banfield J.F."/>
        </authorList>
    </citation>
    <scope>NUCLEOTIDE SEQUENCE [LARGE SCALE GENOMIC DNA]</scope>
</reference>
<evidence type="ECO:0000259" key="1">
    <source>
        <dbReference type="Pfam" id="PF01551"/>
    </source>
</evidence>
<dbReference type="InterPro" id="IPR016047">
    <property type="entry name" value="M23ase_b-sheet_dom"/>
</dbReference>
<dbReference type="AlphaFoldDB" id="A0A0G0UL40"/>